<dbReference type="Pfam" id="PF08783">
    <property type="entry name" value="DWNN"/>
    <property type="match status" value="1"/>
</dbReference>
<evidence type="ECO:0000256" key="2">
    <source>
        <dbReference type="ARBA" id="ARBA00022723"/>
    </source>
</evidence>
<dbReference type="PROSITE" id="PS51282">
    <property type="entry name" value="DWNN"/>
    <property type="match status" value="1"/>
</dbReference>
<evidence type="ECO:0000313" key="8">
    <source>
        <dbReference type="EMBL" id="PIN09214.1"/>
    </source>
</evidence>
<feature type="compositionally biased region" description="Basic and acidic residues" evidence="6">
    <location>
        <begin position="844"/>
        <end position="871"/>
    </location>
</feature>
<evidence type="ECO:0000256" key="1">
    <source>
        <dbReference type="ARBA" id="ARBA00004123"/>
    </source>
</evidence>
<dbReference type="SMART" id="SM01180">
    <property type="entry name" value="DWNN"/>
    <property type="match status" value="1"/>
</dbReference>
<dbReference type="GO" id="GO:0006511">
    <property type="term" value="P:ubiquitin-dependent protein catabolic process"/>
    <property type="evidence" value="ECO:0007669"/>
    <property type="project" value="TreeGrafter"/>
</dbReference>
<dbReference type="InterPro" id="IPR014891">
    <property type="entry name" value="DWNN_domain"/>
</dbReference>
<dbReference type="GO" id="GO:0061630">
    <property type="term" value="F:ubiquitin protein ligase activity"/>
    <property type="evidence" value="ECO:0007669"/>
    <property type="project" value="InterPro"/>
</dbReference>
<feature type="compositionally biased region" description="Polar residues" evidence="6">
    <location>
        <begin position="395"/>
        <end position="404"/>
    </location>
</feature>
<dbReference type="Gene3D" id="3.30.40.10">
    <property type="entry name" value="Zinc/RING finger domain, C3HC4 (zinc finger)"/>
    <property type="match status" value="1"/>
</dbReference>
<keyword evidence="3" id="KW-0863">Zinc-finger</keyword>
<sequence length="871" mass="96295">MAVYYKFKSAKDYDSVPIDGHFISLGHLKEKIFELKHLGRGTDFDLVVTNAQTNEEYLDEGMLIPKNTSVLIRRVPGRPRNPIVTAPVTVQEEPNVENNTEDVQAVKGSFAGADSSAMKYAEDLEWDEFGNDLYAIPETLPVRSSIPVQDALPVSKEDEESKIKALIDTPALDWQRQPSDGFGPGRGFGRGMGGRMMGGRGFGRGGFEKKTPPQGYVCHRCKVPGHFIQHCPTNGDPNFDIKRVKPPTGIPKSMLMATPDGSYALPSGAVAVLKPNEAAFEKEIEGMPSTRSVGDLPPELHCPLCKEVMKDAVLTSKCCFTSFCDKCIRDYIISKSMCVCGATSILADDLLPNKTLRDTINRILESNNNSGENGGSAYQVQDMESRNPQARVPSPTHSAASKGQQVPPAPPQKEETSKLVENVEENKSANVPVEQEKGRILKVADVSEATHDSRNVKDDSRNVKEAASQGSAQLADEEVQQKPVSGEAGKKKKKKKARMPPGAADMQWRTPQDLAPENYMMPMGPSAFNPYWNGIQPGLDGFMPPYGGPMPFMGCGFNPMDVAFGGVLPHDPFGGPGSMLPYGPPPQRDLAELAMGFNAGPPPIMSREEFEARKADLKRKREIERRGERELSKEREYGREGSSTVDVSSRSKSKPIPPPHPPSAADHHPPNRHRSDRHSPERRSRDPELPRPSSKKKSDDHLHSHHEDHHRREETHHRHRDHHHHRSSGSSHHHRRSESPSEPPPASGDKKQKGSVFSRISFPENDSAPKKRKLSSSSSEVPATNSSHRGASAVANGHHEDHKVVVSGSRKSAAPIDYDSSDDDRHFKRRPSRYASSPPPPVEEEPRHSSRGSRDRERERERDRGGYSKHR</sequence>
<feature type="region of interest" description="Disordered" evidence="6">
    <location>
        <begin position="597"/>
        <end position="871"/>
    </location>
</feature>
<feature type="region of interest" description="Disordered" evidence="6">
    <location>
        <begin position="365"/>
        <end position="508"/>
    </location>
</feature>
<keyword evidence="2" id="KW-0479">Metal-binding</keyword>
<dbReference type="GO" id="GO:0016874">
    <property type="term" value="F:ligase activity"/>
    <property type="evidence" value="ECO:0007669"/>
    <property type="project" value="UniProtKB-KW"/>
</dbReference>
<keyword evidence="9" id="KW-1185">Reference proteome</keyword>
<feature type="compositionally biased region" description="Basic and acidic residues" evidence="6">
    <location>
        <begin position="677"/>
        <end position="689"/>
    </location>
</feature>
<dbReference type="Gene3D" id="3.10.20.90">
    <property type="entry name" value="Phosphatidylinositol 3-kinase Catalytic Subunit, Chain A, domain 1"/>
    <property type="match status" value="1"/>
</dbReference>
<dbReference type="Gene3D" id="4.10.60.10">
    <property type="entry name" value="Zinc finger, CCHC-type"/>
    <property type="match status" value="1"/>
</dbReference>
<evidence type="ECO:0000256" key="3">
    <source>
        <dbReference type="ARBA" id="ARBA00022771"/>
    </source>
</evidence>
<feature type="compositionally biased region" description="Basic and acidic residues" evidence="6">
    <location>
        <begin position="696"/>
        <end position="716"/>
    </location>
</feature>
<dbReference type="InterPro" id="IPR025829">
    <property type="entry name" value="Zn_knuckle_CX2CX3GHX4C"/>
</dbReference>
<name>A0A2G9GV99_9LAMI</name>
<keyword evidence="5" id="KW-0539">Nucleus</keyword>
<proteinExistence type="predicted"/>
<dbReference type="Pfam" id="PF13696">
    <property type="entry name" value="zf-CCHC_2"/>
    <property type="match status" value="1"/>
</dbReference>
<dbReference type="InterPro" id="IPR013083">
    <property type="entry name" value="Znf_RING/FYVE/PHD"/>
</dbReference>
<evidence type="ECO:0000259" key="7">
    <source>
        <dbReference type="PROSITE" id="PS51282"/>
    </source>
</evidence>
<dbReference type="Proteomes" id="UP000231279">
    <property type="component" value="Unassembled WGS sequence"/>
</dbReference>
<evidence type="ECO:0000313" key="9">
    <source>
        <dbReference type="Proteomes" id="UP000231279"/>
    </source>
</evidence>
<dbReference type="InterPro" id="IPR033489">
    <property type="entry name" value="RBBP6"/>
</dbReference>
<feature type="compositionally biased region" description="Polar residues" evidence="6">
    <location>
        <begin position="775"/>
        <end position="789"/>
    </location>
</feature>
<comment type="caution">
    <text evidence="8">The sequence shown here is derived from an EMBL/GenBank/DDBJ whole genome shotgun (WGS) entry which is preliminary data.</text>
</comment>
<feature type="compositionally biased region" description="Basic and acidic residues" evidence="6">
    <location>
        <begin position="606"/>
        <end position="639"/>
    </location>
</feature>
<keyword evidence="4" id="KW-0862">Zinc</keyword>
<gene>
    <name evidence="8" type="ORF">CDL12_18208</name>
</gene>
<feature type="compositionally biased region" description="Basic and acidic residues" evidence="6">
    <location>
        <begin position="448"/>
        <end position="464"/>
    </location>
</feature>
<dbReference type="SUPFAM" id="SSF57756">
    <property type="entry name" value="Retrovirus zinc finger-like domains"/>
    <property type="match status" value="1"/>
</dbReference>
<dbReference type="GO" id="GO:0003676">
    <property type="term" value="F:nucleic acid binding"/>
    <property type="evidence" value="ECO:0007669"/>
    <property type="project" value="InterPro"/>
</dbReference>
<dbReference type="GO" id="GO:0006397">
    <property type="term" value="P:mRNA processing"/>
    <property type="evidence" value="ECO:0007669"/>
    <property type="project" value="InterPro"/>
</dbReference>
<organism evidence="8 9">
    <name type="scientific">Handroanthus impetiginosus</name>
    <dbReference type="NCBI Taxonomy" id="429701"/>
    <lineage>
        <taxon>Eukaryota</taxon>
        <taxon>Viridiplantae</taxon>
        <taxon>Streptophyta</taxon>
        <taxon>Embryophyta</taxon>
        <taxon>Tracheophyta</taxon>
        <taxon>Spermatophyta</taxon>
        <taxon>Magnoliopsida</taxon>
        <taxon>eudicotyledons</taxon>
        <taxon>Gunneridae</taxon>
        <taxon>Pentapetalae</taxon>
        <taxon>asterids</taxon>
        <taxon>lamiids</taxon>
        <taxon>Lamiales</taxon>
        <taxon>Bignoniaceae</taxon>
        <taxon>Crescentiina</taxon>
        <taxon>Tabebuia alliance</taxon>
        <taxon>Handroanthus</taxon>
    </lineage>
</organism>
<dbReference type="STRING" id="429701.A0A2G9GV99"/>
<protein>
    <submittedName>
        <fullName evidence="8">Putative E3 ubiquitin ligase</fullName>
    </submittedName>
</protein>
<dbReference type="InterPro" id="IPR036875">
    <property type="entry name" value="Znf_CCHC_sf"/>
</dbReference>
<dbReference type="CDD" id="cd16620">
    <property type="entry name" value="vRING-HC-C4C4_RBBP6"/>
    <property type="match status" value="1"/>
</dbReference>
<dbReference type="AlphaFoldDB" id="A0A2G9GV99"/>
<comment type="subcellular location">
    <subcellularLocation>
        <location evidence="1">Nucleus</location>
    </subcellularLocation>
</comment>
<evidence type="ECO:0000256" key="6">
    <source>
        <dbReference type="SAM" id="MobiDB-lite"/>
    </source>
</evidence>
<dbReference type="GO" id="GO:0005634">
    <property type="term" value="C:nucleus"/>
    <property type="evidence" value="ECO:0007669"/>
    <property type="project" value="UniProtKB-SubCell"/>
</dbReference>
<dbReference type="PANTHER" id="PTHR15439">
    <property type="entry name" value="RETINOBLASTOMA-BINDING PROTEIN 6"/>
    <property type="match status" value="1"/>
</dbReference>
<dbReference type="GO" id="GO:0008270">
    <property type="term" value="F:zinc ion binding"/>
    <property type="evidence" value="ECO:0007669"/>
    <property type="project" value="UniProtKB-KW"/>
</dbReference>
<keyword evidence="8" id="KW-0436">Ligase</keyword>
<evidence type="ECO:0000256" key="4">
    <source>
        <dbReference type="ARBA" id="ARBA00022833"/>
    </source>
</evidence>
<feature type="compositionally biased region" description="Basic residues" evidence="6">
    <location>
        <begin position="717"/>
        <end position="736"/>
    </location>
</feature>
<dbReference type="GO" id="GO:0016567">
    <property type="term" value="P:protein ubiquitination"/>
    <property type="evidence" value="ECO:0007669"/>
    <property type="project" value="InterPro"/>
</dbReference>
<dbReference type="EMBL" id="NKXS01003581">
    <property type="protein sequence ID" value="PIN09214.1"/>
    <property type="molecule type" value="Genomic_DNA"/>
</dbReference>
<dbReference type="PANTHER" id="PTHR15439:SF0">
    <property type="entry name" value="CELL DIVISION CYCLE AND APOPTOSIS REGULATOR PROTEIN 1-RELATED"/>
    <property type="match status" value="1"/>
</dbReference>
<accession>A0A2G9GV99</accession>
<dbReference type="OrthoDB" id="106784at2759"/>
<reference evidence="9" key="1">
    <citation type="journal article" date="2018" name="Gigascience">
        <title>Genome assembly of the Pink Ipe (Handroanthus impetiginosus, Bignoniaceae), a highly valued, ecologically keystone Neotropical timber forest tree.</title>
        <authorList>
            <person name="Silva-Junior O.B."/>
            <person name="Grattapaglia D."/>
            <person name="Novaes E."/>
            <person name="Collevatti R.G."/>
        </authorList>
    </citation>
    <scope>NUCLEOTIDE SEQUENCE [LARGE SCALE GENOMIC DNA]</scope>
    <source>
        <strain evidence="9">cv. UFG-1</strain>
    </source>
</reference>
<evidence type="ECO:0000256" key="5">
    <source>
        <dbReference type="ARBA" id="ARBA00023242"/>
    </source>
</evidence>
<dbReference type="SUPFAM" id="SSF57850">
    <property type="entry name" value="RING/U-box"/>
    <property type="match status" value="1"/>
</dbReference>
<feature type="domain" description="DWNN" evidence="7">
    <location>
        <begin position="3"/>
        <end position="76"/>
    </location>
</feature>